<dbReference type="AlphaFoldDB" id="A0A0D2J7R3"/>
<name>A0A0D2J7R3_9BACT</name>
<gene>
    <name evidence="1" type="ORF">X474_09815</name>
</gene>
<reference evidence="1 2" key="1">
    <citation type="submission" date="2013-11" db="EMBL/GenBank/DDBJ databases">
        <title>Metagenomic analysis of a methanogenic consortium involved in long chain n-alkane degradation.</title>
        <authorList>
            <person name="Davidova I.A."/>
            <person name="Callaghan A.V."/>
            <person name="Wawrik B."/>
            <person name="Pruitt S."/>
            <person name="Marks C."/>
            <person name="Duncan K.E."/>
            <person name="Suflita J.M."/>
        </authorList>
    </citation>
    <scope>NUCLEOTIDE SEQUENCE [LARGE SCALE GENOMIC DNA]</scope>
    <source>
        <strain evidence="1 2">SPR</strain>
    </source>
</reference>
<dbReference type="RefSeq" id="WP_044348183.1">
    <property type="nucleotide sequence ID" value="NZ_AZAC01000011.1"/>
</dbReference>
<comment type="caution">
    <text evidence="1">The sequence shown here is derived from an EMBL/GenBank/DDBJ whole genome shotgun (WGS) entry which is preliminary data.</text>
</comment>
<organism evidence="1 2">
    <name type="scientific">Dethiosulfatarculus sandiegensis</name>
    <dbReference type="NCBI Taxonomy" id="1429043"/>
    <lineage>
        <taxon>Bacteria</taxon>
        <taxon>Pseudomonadati</taxon>
        <taxon>Thermodesulfobacteriota</taxon>
        <taxon>Desulfarculia</taxon>
        <taxon>Desulfarculales</taxon>
        <taxon>Desulfarculaceae</taxon>
        <taxon>Dethiosulfatarculus</taxon>
    </lineage>
</organism>
<keyword evidence="2" id="KW-1185">Reference proteome</keyword>
<dbReference type="STRING" id="1429043.X474_09815"/>
<dbReference type="Proteomes" id="UP000032233">
    <property type="component" value="Unassembled WGS sequence"/>
</dbReference>
<dbReference type="InterPro" id="IPR019596">
    <property type="entry name" value="Phage_Mu_GpM_tail_tub"/>
</dbReference>
<proteinExistence type="predicted"/>
<evidence type="ECO:0000313" key="2">
    <source>
        <dbReference type="Proteomes" id="UP000032233"/>
    </source>
</evidence>
<sequence length="118" mass="12609">MSTGAKRITGKFYIKLNGKLLPITGDATLKLGGQSRETVIGNEVLGFREKAVAPEVDCTFVHNQDVDLKGIGSMDNVTITVATDTDVVYTIANAWCVDPPELSSKGEAKCKFSGVLCK</sequence>
<dbReference type="OrthoDB" id="6399698at2"/>
<dbReference type="InParanoid" id="A0A0D2J7R3"/>
<dbReference type="Pfam" id="PF10618">
    <property type="entry name" value="Tail_tube"/>
    <property type="match status" value="1"/>
</dbReference>
<evidence type="ECO:0000313" key="1">
    <source>
        <dbReference type="EMBL" id="KIX14249.1"/>
    </source>
</evidence>
<dbReference type="EMBL" id="AZAC01000011">
    <property type="protein sequence ID" value="KIX14249.1"/>
    <property type="molecule type" value="Genomic_DNA"/>
</dbReference>
<accession>A0A0D2J7R3</accession>
<protein>
    <submittedName>
        <fullName evidence="1">Tail protein</fullName>
    </submittedName>
</protein>